<reference evidence="1" key="2">
    <citation type="journal article" date="2015" name="Data Brief">
        <title>Shoot transcriptome of the giant reed, Arundo donax.</title>
        <authorList>
            <person name="Barrero R.A."/>
            <person name="Guerrero F.D."/>
            <person name="Moolhuijzen P."/>
            <person name="Goolsby J.A."/>
            <person name="Tidwell J."/>
            <person name="Bellgard S.E."/>
            <person name="Bellgard M.I."/>
        </authorList>
    </citation>
    <scope>NUCLEOTIDE SEQUENCE</scope>
    <source>
        <tissue evidence="1">Shoot tissue taken approximately 20 cm above the soil surface</tissue>
    </source>
</reference>
<name>A0A0A9APR1_ARUDO</name>
<sequence>MAMDHEEEEEEERRMASLLAMRRALRDGVDMSWALSHALTREGSSMEEIQARLPVMEAAMRPIRAHALTAVGPNIDGAVGRCSSSATPGNGTSKPIVPHASHLSMIATTIFLPPRAAQTPHPKKVASSLFSTNSFPTALPPSYLRTQAILSLPC</sequence>
<protein>
    <submittedName>
        <fullName evidence="1">Uncharacterized protein</fullName>
    </submittedName>
</protein>
<reference evidence="1" key="1">
    <citation type="submission" date="2014-09" db="EMBL/GenBank/DDBJ databases">
        <authorList>
            <person name="Magalhaes I.L.F."/>
            <person name="Oliveira U."/>
            <person name="Santos F.R."/>
            <person name="Vidigal T.H.D.A."/>
            <person name="Brescovit A.D."/>
            <person name="Santos A.J."/>
        </authorList>
    </citation>
    <scope>NUCLEOTIDE SEQUENCE</scope>
    <source>
        <tissue evidence="1">Shoot tissue taken approximately 20 cm above the soil surface</tissue>
    </source>
</reference>
<evidence type="ECO:0000313" key="1">
    <source>
        <dbReference type="EMBL" id="JAD51878.1"/>
    </source>
</evidence>
<proteinExistence type="predicted"/>
<organism evidence="1">
    <name type="scientific">Arundo donax</name>
    <name type="common">Giant reed</name>
    <name type="synonym">Donax arundinaceus</name>
    <dbReference type="NCBI Taxonomy" id="35708"/>
    <lineage>
        <taxon>Eukaryota</taxon>
        <taxon>Viridiplantae</taxon>
        <taxon>Streptophyta</taxon>
        <taxon>Embryophyta</taxon>
        <taxon>Tracheophyta</taxon>
        <taxon>Spermatophyta</taxon>
        <taxon>Magnoliopsida</taxon>
        <taxon>Liliopsida</taxon>
        <taxon>Poales</taxon>
        <taxon>Poaceae</taxon>
        <taxon>PACMAD clade</taxon>
        <taxon>Arundinoideae</taxon>
        <taxon>Arundineae</taxon>
        <taxon>Arundo</taxon>
    </lineage>
</organism>
<accession>A0A0A9APR1</accession>
<dbReference type="EMBL" id="GBRH01246017">
    <property type="protein sequence ID" value="JAD51878.1"/>
    <property type="molecule type" value="Transcribed_RNA"/>
</dbReference>
<dbReference type="AlphaFoldDB" id="A0A0A9APR1"/>